<proteinExistence type="predicted"/>
<feature type="compositionally biased region" description="Low complexity" evidence="1">
    <location>
        <begin position="113"/>
        <end position="133"/>
    </location>
</feature>
<sequence length="148" mass="16593">MENNLINKSEISNSENKWTNSKSIVSETDTSNSNPDSDEQNPEDLLLPIFTADLILGYGYVNQKSVIEPEARVKEPKNHAINQIFTPPPPIPKRHLRKEAKAHYSAIKRNKHYSTSNNSDSYTSNSKIIPSSSSGSEIINVQRQWALG</sequence>
<dbReference type="EMBL" id="CAJVPK010001203">
    <property type="protein sequence ID" value="CAG8576066.1"/>
    <property type="molecule type" value="Genomic_DNA"/>
</dbReference>
<evidence type="ECO:0000256" key="1">
    <source>
        <dbReference type="SAM" id="MobiDB-lite"/>
    </source>
</evidence>
<feature type="region of interest" description="Disordered" evidence="1">
    <location>
        <begin position="112"/>
        <end position="133"/>
    </location>
</feature>
<reference evidence="2" key="1">
    <citation type="submission" date="2021-06" db="EMBL/GenBank/DDBJ databases">
        <authorList>
            <person name="Kallberg Y."/>
            <person name="Tangrot J."/>
            <person name="Rosling A."/>
        </authorList>
    </citation>
    <scope>NUCLEOTIDE SEQUENCE</scope>
    <source>
        <strain evidence="2">AZ414A</strain>
    </source>
</reference>
<name>A0A9N9BSX3_9GLOM</name>
<keyword evidence="3" id="KW-1185">Reference proteome</keyword>
<feature type="compositionally biased region" description="Polar residues" evidence="1">
    <location>
        <begin position="1"/>
        <end position="35"/>
    </location>
</feature>
<organism evidence="2 3">
    <name type="scientific">Diversispora eburnea</name>
    <dbReference type="NCBI Taxonomy" id="1213867"/>
    <lineage>
        <taxon>Eukaryota</taxon>
        <taxon>Fungi</taxon>
        <taxon>Fungi incertae sedis</taxon>
        <taxon>Mucoromycota</taxon>
        <taxon>Glomeromycotina</taxon>
        <taxon>Glomeromycetes</taxon>
        <taxon>Diversisporales</taxon>
        <taxon>Diversisporaceae</taxon>
        <taxon>Diversispora</taxon>
    </lineage>
</organism>
<accession>A0A9N9BSX3</accession>
<dbReference type="AlphaFoldDB" id="A0A9N9BSX3"/>
<protein>
    <submittedName>
        <fullName evidence="2">11701_t:CDS:1</fullName>
    </submittedName>
</protein>
<feature type="region of interest" description="Disordered" evidence="1">
    <location>
        <begin position="1"/>
        <end position="44"/>
    </location>
</feature>
<evidence type="ECO:0000313" key="2">
    <source>
        <dbReference type="EMBL" id="CAG8576066.1"/>
    </source>
</evidence>
<gene>
    <name evidence="2" type="ORF">DEBURN_LOCUS8330</name>
</gene>
<evidence type="ECO:0000313" key="3">
    <source>
        <dbReference type="Proteomes" id="UP000789706"/>
    </source>
</evidence>
<dbReference type="Proteomes" id="UP000789706">
    <property type="component" value="Unassembled WGS sequence"/>
</dbReference>
<comment type="caution">
    <text evidence="2">The sequence shown here is derived from an EMBL/GenBank/DDBJ whole genome shotgun (WGS) entry which is preliminary data.</text>
</comment>